<feature type="transmembrane region" description="Helical" evidence="1">
    <location>
        <begin position="124"/>
        <end position="144"/>
    </location>
</feature>
<feature type="transmembrane region" description="Helical" evidence="1">
    <location>
        <begin position="400"/>
        <end position="426"/>
    </location>
</feature>
<sequence length="444" mass="46852">MSADAAPQRRPSLVTRALTTAPPWAFALYGGLAAFAAYFSMFAYRKPFTAAHYEHVAGWPLAIDFKVALVIAQVAGYAVSKIIGIKVISEMRPERRWIAILVLIGGAELSLLGLSLAPPVLGPVALFVNGLCLGMIWGLVFGFVEGRRVSEVLGAMLCASFILASGVVKSVGKSLLLQGVDERWMPALTGLLFTPLLLVAVAALTQLPPPSPADEAARVRRAPMDAKARAAMFAAHAPALILLVAVYVLLTALRDFRDNFAAEIWAELGYKNAASIFSLSEIPVAAIVLVGMGLLMLVRDNRRAVGFNLGFVALGFALLGLATLGHQLGLLGPVAWMIATGAGIYMAYTPFNGVLFDRLIAATGRVGTAGFLIYVADSFGYIGSVSLLLARYFADLELAWSGFLAGAAYFTSVIGVVGVGAAWMLLKLPKSGAAASDQTLSSRT</sequence>
<evidence type="ECO:0000256" key="1">
    <source>
        <dbReference type="SAM" id="Phobius"/>
    </source>
</evidence>
<organism evidence="2">
    <name type="scientific">Caulobacter sp. (strain K31)</name>
    <dbReference type="NCBI Taxonomy" id="366602"/>
    <lineage>
        <taxon>Bacteria</taxon>
        <taxon>Pseudomonadati</taxon>
        <taxon>Pseudomonadota</taxon>
        <taxon>Alphaproteobacteria</taxon>
        <taxon>Caulobacterales</taxon>
        <taxon>Caulobacteraceae</taxon>
        <taxon>Caulobacter</taxon>
    </lineage>
</organism>
<dbReference type="AlphaFoldDB" id="B0SZY6"/>
<accession>B0SZY6</accession>
<dbReference type="Pfam" id="PF18943">
    <property type="entry name" value="DUF5690"/>
    <property type="match status" value="1"/>
</dbReference>
<feature type="transmembrane region" description="Helical" evidence="1">
    <location>
        <begin position="369"/>
        <end position="394"/>
    </location>
</feature>
<keyword evidence="1" id="KW-0812">Transmembrane</keyword>
<dbReference type="HOGENOM" id="CLU_609286_0_0_5"/>
<feature type="transmembrane region" description="Helical" evidence="1">
    <location>
        <begin position="273"/>
        <end position="298"/>
    </location>
</feature>
<dbReference type="eggNOG" id="ENOG502Z7UP">
    <property type="taxonomic scope" value="Bacteria"/>
</dbReference>
<protein>
    <recommendedName>
        <fullName evidence="3">Major facilitator superfamily MFS_1</fullName>
    </recommendedName>
</protein>
<name>B0SZY6_CAUSK</name>
<proteinExistence type="predicted"/>
<feature type="transmembrane region" description="Helical" evidence="1">
    <location>
        <begin position="21"/>
        <end position="44"/>
    </location>
</feature>
<feature type="transmembrane region" description="Helical" evidence="1">
    <location>
        <begin position="228"/>
        <end position="253"/>
    </location>
</feature>
<evidence type="ECO:0000313" key="2">
    <source>
        <dbReference type="EMBL" id="ABZ72059.1"/>
    </source>
</evidence>
<feature type="transmembrane region" description="Helical" evidence="1">
    <location>
        <begin position="97"/>
        <end position="118"/>
    </location>
</feature>
<feature type="transmembrane region" description="Helical" evidence="1">
    <location>
        <begin position="305"/>
        <end position="324"/>
    </location>
</feature>
<dbReference type="InterPro" id="IPR043745">
    <property type="entry name" value="DUF5690"/>
</dbReference>
<gene>
    <name evidence="2" type="ordered locus">Caul_2932</name>
</gene>
<dbReference type="STRING" id="366602.Caul_2932"/>
<feature type="transmembrane region" description="Helical" evidence="1">
    <location>
        <begin position="330"/>
        <end position="348"/>
    </location>
</feature>
<feature type="transmembrane region" description="Helical" evidence="1">
    <location>
        <begin position="184"/>
        <end position="207"/>
    </location>
</feature>
<reference evidence="2" key="1">
    <citation type="submission" date="2008-01" db="EMBL/GenBank/DDBJ databases">
        <title>Complete sequence of chromosome of Caulobacter sp. K31.</title>
        <authorList>
            <consortium name="US DOE Joint Genome Institute"/>
            <person name="Copeland A."/>
            <person name="Lucas S."/>
            <person name="Lapidus A."/>
            <person name="Barry K."/>
            <person name="Glavina del Rio T."/>
            <person name="Dalin E."/>
            <person name="Tice H."/>
            <person name="Pitluck S."/>
            <person name="Bruce D."/>
            <person name="Goodwin L."/>
            <person name="Thompson L.S."/>
            <person name="Brettin T."/>
            <person name="Detter J.C."/>
            <person name="Han C."/>
            <person name="Schmutz J."/>
            <person name="Larimer F."/>
            <person name="Land M."/>
            <person name="Hauser L."/>
            <person name="Kyrpides N."/>
            <person name="Kim E."/>
            <person name="Stephens C."/>
            <person name="Richardson P."/>
        </authorList>
    </citation>
    <scope>NUCLEOTIDE SEQUENCE [LARGE SCALE GENOMIC DNA]</scope>
    <source>
        <strain evidence="2">K31</strain>
    </source>
</reference>
<keyword evidence="1" id="KW-0472">Membrane</keyword>
<keyword evidence="1" id="KW-1133">Transmembrane helix</keyword>
<feature type="transmembrane region" description="Helical" evidence="1">
    <location>
        <begin position="151"/>
        <end position="172"/>
    </location>
</feature>
<dbReference type="KEGG" id="cak:Caul_2932"/>
<dbReference type="EMBL" id="CP000927">
    <property type="protein sequence ID" value="ABZ72059.1"/>
    <property type="molecule type" value="Genomic_DNA"/>
</dbReference>
<evidence type="ECO:0008006" key="3">
    <source>
        <dbReference type="Google" id="ProtNLM"/>
    </source>
</evidence>
<feature type="transmembrane region" description="Helical" evidence="1">
    <location>
        <begin position="56"/>
        <end position="76"/>
    </location>
</feature>